<accession>A0A9D4AFW8</accession>
<comment type="caution">
    <text evidence="1">The sequence shown here is derived from an EMBL/GenBank/DDBJ whole genome shotgun (WGS) entry which is preliminary data.</text>
</comment>
<protein>
    <recommendedName>
        <fullName evidence="3">Reverse transcriptase domain-containing protein</fullName>
    </recommendedName>
</protein>
<dbReference type="Proteomes" id="UP000828251">
    <property type="component" value="Unassembled WGS sequence"/>
</dbReference>
<dbReference type="AlphaFoldDB" id="A0A9D4AFW8"/>
<dbReference type="OrthoDB" id="1748983at2759"/>
<gene>
    <name evidence="1" type="ORF">J1N35_007798</name>
</gene>
<proteinExistence type="predicted"/>
<evidence type="ECO:0008006" key="3">
    <source>
        <dbReference type="Google" id="ProtNLM"/>
    </source>
</evidence>
<sequence>MAKVANRLKETLSRRIIHDNILIANELVHYLRSANNRAKKGFVIKLDMSKVYDRVKWNFIEEVMHKMGYADA</sequence>
<evidence type="ECO:0000313" key="1">
    <source>
        <dbReference type="EMBL" id="KAH1114420.1"/>
    </source>
</evidence>
<reference evidence="1 2" key="1">
    <citation type="journal article" date="2021" name="Plant Biotechnol. J.">
        <title>Multi-omics assisted identification of the key and species-specific regulatory components of drought-tolerant mechanisms in Gossypium stocksii.</title>
        <authorList>
            <person name="Yu D."/>
            <person name="Ke L."/>
            <person name="Zhang D."/>
            <person name="Wu Y."/>
            <person name="Sun Y."/>
            <person name="Mei J."/>
            <person name="Sun J."/>
            <person name="Sun Y."/>
        </authorList>
    </citation>
    <scope>NUCLEOTIDE SEQUENCE [LARGE SCALE GENOMIC DNA]</scope>
    <source>
        <strain evidence="2">cv. E1</strain>
        <tissue evidence="1">Leaf</tissue>
    </source>
</reference>
<evidence type="ECO:0000313" key="2">
    <source>
        <dbReference type="Proteomes" id="UP000828251"/>
    </source>
</evidence>
<organism evidence="1 2">
    <name type="scientific">Gossypium stocksii</name>
    <dbReference type="NCBI Taxonomy" id="47602"/>
    <lineage>
        <taxon>Eukaryota</taxon>
        <taxon>Viridiplantae</taxon>
        <taxon>Streptophyta</taxon>
        <taxon>Embryophyta</taxon>
        <taxon>Tracheophyta</taxon>
        <taxon>Spermatophyta</taxon>
        <taxon>Magnoliopsida</taxon>
        <taxon>eudicotyledons</taxon>
        <taxon>Gunneridae</taxon>
        <taxon>Pentapetalae</taxon>
        <taxon>rosids</taxon>
        <taxon>malvids</taxon>
        <taxon>Malvales</taxon>
        <taxon>Malvaceae</taxon>
        <taxon>Malvoideae</taxon>
        <taxon>Gossypium</taxon>
    </lineage>
</organism>
<dbReference type="EMBL" id="JAIQCV010000003">
    <property type="protein sequence ID" value="KAH1114420.1"/>
    <property type="molecule type" value="Genomic_DNA"/>
</dbReference>
<name>A0A9D4AFW8_9ROSI</name>
<keyword evidence="2" id="KW-1185">Reference proteome</keyword>